<dbReference type="AlphaFoldDB" id="A0A973A9A5"/>
<evidence type="ECO:0000313" key="5">
    <source>
        <dbReference type="Proteomes" id="UP000754644"/>
    </source>
</evidence>
<dbReference type="InterPro" id="IPR007040">
    <property type="entry name" value="Ribosome_modulation_factor"/>
</dbReference>
<evidence type="ECO:0000256" key="1">
    <source>
        <dbReference type="ARBA" id="ARBA00022490"/>
    </source>
</evidence>
<dbReference type="Pfam" id="PF04957">
    <property type="entry name" value="RMF"/>
    <property type="match status" value="1"/>
</dbReference>
<comment type="similarity">
    <text evidence="3">Belongs to the ribosome modulation factor family.</text>
</comment>
<comment type="function">
    <text evidence="3">During stationary phase, converts 70S ribosomes to an inactive dimeric form (100S ribosomes).</text>
</comment>
<evidence type="ECO:0000313" key="4">
    <source>
        <dbReference type="EMBL" id="NQV65252.1"/>
    </source>
</evidence>
<keyword evidence="1 3" id="KW-0963">Cytoplasm</keyword>
<gene>
    <name evidence="3 4" type="primary">rmf</name>
    <name evidence="4" type="ORF">HQ497_07795</name>
</gene>
<name>A0A973A9A5_9GAMM</name>
<dbReference type="NCBIfam" id="NF041886">
    <property type="entry name" value="Rmf_CrpP_fam"/>
    <property type="match status" value="1"/>
</dbReference>
<evidence type="ECO:0000256" key="3">
    <source>
        <dbReference type="HAMAP-Rule" id="MF_00919"/>
    </source>
</evidence>
<dbReference type="GO" id="GO:0005737">
    <property type="term" value="C:cytoplasm"/>
    <property type="evidence" value="ECO:0007669"/>
    <property type="project" value="UniProtKB-SubCell"/>
</dbReference>
<sequence>MRKQKRDRTSRAFTKGYQFGMHGKSKELCPHHDVDIRQSWLSGWRTGREDNWDGYIGTAGVGRAPMI</sequence>
<protein>
    <recommendedName>
        <fullName evidence="3">Ribosome modulation factor</fullName>
        <shortName evidence="3">RMF</shortName>
    </recommendedName>
</protein>
<comment type="subcellular location">
    <subcellularLocation>
        <location evidence="3">Cytoplasm</location>
    </subcellularLocation>
</comment>
<dbReference type="EMBL" id="JABMOJ010000294">
    <property type="protein sequence ID" value="NQV65252.1"/>
    <property type="molecule type" value="Genomic_DNA"/>
</dbReference>
<keyword evidence="2 3" id="KW-0810">Translation regulation</keyword>
<reference evidence="4" key="1">
    <citation type="submission" date="2020-05" db="EMBL/GenBank/DDBJ databases">
        <title>Sulfur intermediates as new biogeochemical hubs in an aquatic model microbial ecosystem.</title>
        <authorList>
            <person name="Vigneron A."/>
        </authorList>
    </citation>
    <scope>NUCLEOTIDE SEQUENCE</scope>
    <source>
        <strain evidence="4">Bin.250</strain>
    </source>
</reference>
<dbReference type="Gene3D" id="1.10.10.620">
    <property type="entry name" value="ribosome modulation factor like domain"/>
    <property type="match status" value="1"/>
</dbReference>
<dbReference type="GO" id="GO:0006417">
    <property type="term" value="P:regulation of translation"/>
    <property type="evidence" value="ECO:0007669"/>
    <property type="project" value="UniProtKB-UniRule"/>
</dbReference>
<dbReference type="InterPro" id="IPR023200">
    <property type="entry name" value="RMF_sf"/>
</dbReference>
<organism evidence="4 5">
    <name type="scientific">SAR86 cluster bacterium</name>
    <dbReference type="NCBI Taxonomy" id="2030880"/>
    <lineage>
        <taxon>Bacteria</taxon>
        <taxon>Pseudomonadati</taxon>
        <taxon>Pseudomonadota</taxon>
        <taxon>Gammaproteobacteria</taxon>
        <taxon>SAR86 cluster</taxon>
    </lineage>
</organism>
<accession>A0A973A9A5</accession>
<comment type="caution">
    <text evidence="4">The sequence shown here is derived from an EMBL/GenBank/DDBJ whole genome shotgun (WGS) entry which is preliminary data.</text>
</comment>
<dbReference type="HAMAP" id="MF_00919">
    <property type="entry name" value="RMF"/>
    <property type="match status" value="1"/>
</dbReference>
<proteinExistence type="inferred from homology"/>
<evidence type="ECO:0000256" key="2">
    <source>
        <dbReference type="ARBA" id="ARBA00022845"/>
    </source>
</evidence>
<dbReference type="Proteomes" id="UP000754644">
    <property type="component" value="Unassembled WGS sequence"/>
</dbReference>
<dbReference type="NCBIfam" id="NF011162">
    <property type="entry name" value="PRK14563.1"/>
    <property type="match status" value="1"/>
</dbReference>